<keyword evidence="3" id="KW-1185">Reference proteome</keyword>
<keyword evidence="1" id="KW-0472">Membrane</keyword>
<dbReference type="EnsemblBacteria" id="AAD35592">
    <property type="protein sequence ID" value="AAD35592"/>
    <property type="gene ID" value="TM_0507"/>
</dbReference>
<sequence>MEIKGALGPLYFFSFCGMMKISIVPFRYGNLLRKRSKNSFELIQYFLRGLKKEGAFAPSFGFIKR</sequence>
<gene>
    <name evidence="2" type="ordered locus">TM_0507</name>
</gene>
<evidence type="ECO:0000256" key="1">
    <source>
        <dbReference type="SAM" id="Phobius"/>
    </source>
</evidence>
<dbReference type="PATRIC" id="fig|243274.18.peg.423"/>
<accession>Q9WYX7</accession>
<reference evidence="2 3" key="1">
    <citation type="journal article" date="1999" name="Nature">
        <title>Evidence for lateral gene transfer between Archaea and Bacteria from genome sequence of Thermotoga maritima.</title>
        <authorList>
            <person name="Nelson K.E."/>
            <person name="Clayton R.A."/>
            <person name="Gill S.R."/>
            <person name="Gwinn M.L."/>
            <person name="Dodson R.J."/>
            <person name="Haft D.H."/>
            <person name="Hickey E.K."/>
            <person name="Peterson J.D."/>
            <person name="Nelson W.C."/>
            <person name="Ketchum K.A."/>
            <person name="McDonald L."/>
            <person name="Utterback T.R."/>
            <person name="Malek J.A."/>
            <person name="Linher K.D."/>
            <person name="Garrett M.M."/>
            <person name="Stewart A.M."/>
            <person name="Cotton M.D."/>
            <person name="Pratt M.S."/>
            <person name="Phillips C.A."/>
            <person name="Richardson D."/>
            <person name="Heidelberg J."/>
            <person name="Sutton G.G."/>
            <person name="Fleischmann R.D."/>
            <person name="White O."/>
            <person name="Salzberg S.L."/>
            <person name="Smith H.O."/>
            <person name="Venter J.C."/>
            <person name="Fraser C.M."/>
        </authorList>
    </citation>
    <scope>NUCLEOTIDE SEQUENCE [LARGE SCALE GENOMIC DNA]</scope>
    <source>
        <strain evidence="3">ATCC 43589 / DSM 3109 / JCM 10099 / NBRC 100826 / MSB8</strain>
    </source>
</reference>
<dbReference type="KEGG" id="tma:TM0507"/>
<name>Q9WYX7_THEMA</name>
<accession>G4FDW4</accession>
<dbReference type="InParanoid" id="Q9WYX7"/>
<dbReference type="KEGG" id="tmw:THMA_0519"/>
<dbReference type="Proteomes" id="UP000008183">
    <property type="component" value="Chromosome"/>
</dbReference>
<organism evidence="2 3">
    <name type="scientific">Thermotoga maritima (strain ATCC 43589 / DSM 3109 / JCM 10099 / NBRC 100826 / MSB8)</name>
    <dbReference type="NCBI Taxonomy" id="243274"/>
    <lineage>
        <taxon>Bacteria</taxon>
        <taxon>Thermotogati</taxon>
        <taxon>Thermotogota</taxon>
        <taxon>Thermotogae</taxon>
        <taxon>Thermotogales</taxon>
        <taxon>Thermotogaceae</taxon>
        <taxon>Thermotoga</taxon>
    </lineage>
</organism>
<feature type="transmembrane region" description="Helical" evidence="1">
    <location>
        <begin position="6"/>
        <end position="28"/>
    </location>
</feature>
<keyword evidence="1" id="KW-1133">Transmembrane helix</keyword>
<protein>
    <submittedName>
        <fullName evidence="2">Uncharacterized protein</fullName>
    </submittedName>
</protein>
<evidence type="ECO:0000313" key="3">
    <source>
        <dbReference type="Proteomes" id="UP000008183"/>
    </source>
</evidence>
<dbReference type="PaxDb" id="243274-THEMA_02140"/>
<proteinExistence type="predicted"/>
<evidence type="ECO:0000313" key="2">
    <source>
        <dbReference type="EMBL" id="AAD35592.1"/>
    </source>
</evidence>
<dbReference type="EMBL" id="AE000512">
    <property type="protein sequence ID" value="AAD35592.1"/>
    <property type="molecule type" value="Genomic_DNA"/>
</dbReference>
<dbReference type="KEGG" id="tmi:THEMA_02140"/>
<dbReference type="PIR" id="A72368">
    <property type="entry name" value="A72368"/>
</dbReference>
<keyword evidence="1" id="KW-0812">Transmembrane</keyword>
<dbReference type="AlphaFoldDB" id="Q9WYX7"/>